<dbReference type="EMBL" id="JAMFTH010000001">
    <property type="protein sequence ID" value="MCP8898261.1"/>
    <property type="molecule type" value="Genomic_DNA"/>
</dbReference>
<dbReference type="AlphaFoldDB" id="A0A9X2HX96"/>
<dbReference type="GO" id="GO:0005829">
    <property type="term" value="C:cytosol"/>
    <property type="evidence" value="ECO:0007669"/>
    <property type="project" value="TreeGrafter"/>
</dbReference>
<organism evidence="2 3">
    <name type="scientific">Gilvimarinus xylanilyticus</name>
    <dbReference type="NCBI Taxonomy" id="2944139"/>
    <lineage>
        <taxon>Bacteria</taxon>
        <taxon>Pseudomonadati</taxon>
        <taxon>Pseudomonadota</taxon>
        <taxon>Gammaproteobacteria</taxon>
        <taxon>Cellvibrionales</taxon>
        <taxon>Cellvibrionaceae</taxon>
        <taxon>Gilvimarinus</taxon>
    </lineage>
</organism>
<keyword evidence="3" id="KW-1185">Reference proteome</keyword>
<dbReference type="PANTHER" id="PTHR30296:SF0">
    <property type="entry name" value="LACTATE UTILIZATION PROTEIN A"/>
    <property type="match status" value="1"/>
</dbReference>
<dbReference type="Proteomes" id="UP001139319">
    <property type="component" value="Unassembled WGS sequence"/>
</dbReference>
<reference evidence="2" key="2">
    <citation type="submission" date="2023-01" db="EMBL/GenBank/DDBJ databases">
        <title>Gilvimarinus xylanilyticus HB14 isolated from Caulerpa lentillifera aquaculture base in Hainan, China.</title>
        <authorList>
            <person name="Zhang Y.-J."/>
        </authorList>
    </citation>
    <scope>NUCLEOTIDE SEQUENCE</scope>
    <source>
        <strain evidence="2">HB14</strain>
    </source>
</reference>
<evidence type="ECO:0000313" key="3">
    <source>
        <dbReference type="Proteomes" id="UP001139319"/>
    </source>
</evidence>
<protein>
    <submittedName>
        <fullName evidence="2">(Fe-S)-binding protein</fullName>
    </submittedName>
</protein>
<dbReference type="InterPro" id="IPR004017">
    <property type="entry name" value="Cys_rich_dom"/>
</dbReference>
<reference evidence="2" key="1">
    <citation type="submission" date="2022-05" db="EMBL/GenBank/DDBJ databases">
        <authorList>
            <person name="Sun H.-N."/>
        </authorList>
    </citation>
    <scope>NUCLEOTIDE SEQUENCE</scope>
    <source>
        <strain evidence="2">HB14</strain>
    </source>
</reference>
<evidence type="ECO:0000313" key="2">
    <source>
        <dbReference type="EMBL" id="MCP8898261.1"/>
    </source>
</evidence>
<dbReference type="RefSeq" id="WP_253966545.1">
    <property type="nucleotide sequence ID" value="NZ_JAMFTH010000001.1"/>
</dbReference>
<name>A0A9X2HX96_9GAMM</name>
<sequence length="274" mass="29952">MIETPSNSSKPKPQVGLFVTCPVDLVRPSIGFATATLLERAGCDVHVPPQSCCGQVALNNGQPEQTRALAWNIVQQFDEYDYVVIPSGSCGGTIKTHYPELFDEHDQRLQAVEAFCEKVFELTTFLTQVLDYTPVQAALDLSAETVTYHDSCAGLRELNIKQQPRTLLKRCANLDITEMQDTDVCCGFGGTFCVKYSDVSNHMVTNKVNNIRRSGASMVLGGDLSCLLNIAGKLQRLEPDNPNRVQVRHIAEVLAGELSTPAIGEHSPALEKGE</sequence>
<comment type="caution">
    <text evidence="2">The sequence shown here is derived from an EMBL/GenBank/DDBJ whole genome shotgun (WGS) entry which is preliminary data.</text>
</comment>
<dbReference type="PANTHER" id="PTHR30296">
    <property type="entry name" value="UNCHARACTERIZED PROTEIN YKGE"/>
    <property type="match status" value="1"/>
</dbReference>
<feature type="domain" description="Cysteine-rich" evidence="1">
    <location>
        <begin position="15"/>
        <end position="95"/>
    </location>
</feature>
<accession>A0A9X2HX96</accession>
<dbReference type="Pfam" id="PF02754">
    <property type="entry name" value="CCG"/>
    <property type="match status" value="2"/>
</dbReference>
<proteinExistence type="predicted"/>
<dbReference type="GO" id="GO:0016491">
    <property type="term" value="F:oxidoreductase activity"/>
    <property type="evidence" value="ECO:0007669"/>
    <property type="project" value="UniProtKB-ARBA"/>
</dbReference>
<evidence type="ECO:0000259" key="1">
    <source>
        <dbReference type="Pfam" id="PF02754"/>
    </source>
</evidence>
<feature type="domain" description="Cysteine-rich" evidence="1">
    <location>
        <begin position="146"/>
        <end position="230"/>
    </location>
</feature>
<gene>
    <name evidence="2" type="ORF">M6D89_02980</name>
</gene>